<reference evidence="3 4" key="1">
    <citation type="submission" date="2016-05" db="EMBL/GenBank/DDBJ databases">
        <title>Draft Genome Sequences of Stenotrophomonas maltophilia Strains Sm32COP, Sm41DVV, Sm46PAILV, SmF3, SmF22, SmSOFb1 and SmCVFa1, Isolated from Different Manures, in France.</title>
        <authorList>
            <person name="Nazaret S."/>
            <person name="Bodilis J."/>
        </authorList>
    </citation>
    <scope>NUCLEOTIDE SEQUENCE [LARGE SCALE GENOMIC DNA]</scope>
    <source>
        <strain evidence="3 4">Sm46PAILV</strain>
    </source>
</reference>
<feature type="signal peptide" evidence="2">
    <location>
        <begin position="1"/>
        <end position="21"/>
    </location>
</feature>
<dbReference type="Gene3D" id="3.40.50.1110">
    <property type="entry name" value="SGNH hydrolase"/>
    <property type="match status" value="1"/>
</dbReference>
<comment type="caution">
    <text evidence="3">The sequence shown here is derived from an EMBL/GenBank/DDBJ whole genome shotgun (WGS) entry which is preliminary data.</text>
</comment>
<gene>
    <name evidence="3" type="ORF">A9K58_09615</name>
</gene>
<dbReference type="PANTHER" id="PTHR43784">
    <property type="entry name" value="GDSL-LIKE LIPASE/ACYLHYDROLASE, PUTATIVE (AFU_ORTHOLOGUE AFUA_2G00820)-RELATED"/>
    <property type="match status" value="1"/>
</dbReference>
<keyword evidence="2" id="KW-0732">Signal</keyword>
<dbReference type="InterPro" id="IPR036514">
    <property type="entry name" value="SGNH_hydro_sf"/>
</dbReference>
<evidence type="ECO:0000256" key="1">
    <source>
        <dbReference type="SAM" id="MobiDB-lite"/>
    </source>
</evidence>
<dbReference type="SUPFAM" id="SSF52266">
    <property type="entry name" value="SGNH hydrolase"/>
    <property type="match status" value="1"/>
</dbReference>
<dbReference type="Proteomes" id="UP000092256">
    <property type="component" value="Unassembled WGS sequence"/>
</dbReference>
<evidence type="ECO:0000256" key="2">
    <source>
        <dbReference type="SAM" id="SignalP"/>
    </source>
</evidence>
<dbReference type="RefSeq" id="WP_065199170.1">
    <property type="nucleotide sequence ID" value="NZ_LYVJ01000006.1"/>
</dbReference>
<dbReference type="InterPro" id="IPR001087">
    <property type="entry name" value="GDSL"/>
</dbReference>
<accession>A0A1A6XXY0</accession>
<dbReference type="Pfam" id="PF00657">
    <property type="entry name" value="Lipase_GDSL"/>
    <property type="match status" value="1"/>
</dbReference>
<proteinExistence type="predicted"/>
<dbReference type="CDD" id="cd01830">
    <property type="entry name" value="XynE_like"/>
    <property type="match status" value="1"/>
</dbReference>
<sequence length="435" mass="45638">MNRLSQLSAAALIALSGAASAAPAPHWVASWQASPQPVWDAGFLFPTLVPLTLRDQTFRQTARISLGGPQLRVRLSNAHGTQPLQIGAASVAPHTGAMPQPLSFDGRPGVLIGPGHERLSDPLALATVDRQALQVSVFVPGPAELRTFHWEGRQTSWIADGDQTRDSDLHGASATTARLFLAGIEVEADASARSVVVIGDSITDGATASLDQDQRWTDHLAARLAPRGVAVVNAGISGNRLLSDGMGESALARFQRDALDQPGVASVIVLIGINDISWPGTAFARDQPRPRLAELQAGYRALAGQAHRRGLRILGATLPPFAGALPGTPLDDYYHPDKDALRRRLNAWLRTDGPFDAVIDLDAALRDPADPSRMAPAYDSGDHLHPGDAGNRAMAEAVDLEVLLGSKGSEPFAGAKGSAPTGRTGADPSPAGKGL</sequence>
<evidence type="ECO:0000313" key="4">
    <source>
        <dbReference type="Proteomes" id="UP000092256"/>
    </source>
</evidence>
<dbReference type="AlphaFoldDB" id="A0A1A6XXY0"/>
<dbReference type="InterPro" id="IPR053140">
    <property type="entry name" value="GDSL_Rv0518-like"/>
</dbReference>
<evidence type="ECO:0000313" key="3">
    <source>
        <dbReference type="EMBL" id="OBU67429.1"/>
    </source>
</evidence>
<dbReference type="GO" id="GO:0016788">
    <property type="term" value="F:hydrolase activity, acting on ester bonds"/>
    <property type="evidence" value="ECO:0007669"/>
    <property type="project" value="InterPro"/>
</dbReference>
<organism evidence="3 4">
    <name type="scientific">Stenotrophomonas maltophilia</name>
    <name type="common">Pseudomonas maltophilia</name>
    <name type="synonym">Xanthomonas maltophilia</name>
    <dbReference type="NCBI Taxonomy" id="40324"/>
    <lineage>
        <taxon>Bacteria</taxon>
        <taxon>Pseudomonadati</taxon>
        <taxon>Pseudomonadota</taxon>
        <taxon>Gammaproteobacteria</taxon>
        <taxon>Lysobacterales</taxon>
        <taxon>Lysobacteraceae</taxon>
        <taxon>Stenotrophomonas</taxon>
        <taxon>Stenotrophomonas maltophilia group</taxon>
    </lineage>
</organism>
<feature type="chain" id="PRO_5008353781" evidence="2">
    <location>
        <begin position="22"/>
        <end position="435"/>
    </location>
</feature>
<name>A0A1A6XXY0_STEMA</name>
<dbReference type="OrthoDB" id="1828825at2"/>
<feature type="region of interest" description="Disordered" evidence="1">
    <location>
        <begin position="409"/>
        <end position="435"/>
    </location>
</feature>
<protein>
    <submittedName>
        <fullName evidence="3">Lipase</fullName>
    </submittedName>
</protein>
<dbReference type="EMBL" id="LYVJ01000006">
    <property type="protein sequence ID" value="OBU67429.1"/>
    <property type="molecule type" value="Genomic_DNA"/>
</dbReference>
<dbReference type="PANTHER" id="PTHR43784:SF2">
    <property type="entry name" value="GDSL-LIKE LIPASE_ACYLHYDROLASE, PUTATIVE (AFU_ORTHOLOGUE AFUA_2G00820)-RELATED"/>
    <property type="match status" value="1"/>
</dbReference>